<dbReference type="InterPro" id="IPR002563">
    <property type="entry name" value="Flavin_Rdtase-like_dom"/>
</dbReference>
<accession>A0ABS9K809</accession>
<proteinExistence type="predicted"/>
<protein>
    <submittedName>
        <fullName evidence="2">Flavin reductase family protein</fullName>
    </submittedName>
</protein>
<name>A0ABS9K809_9BACT</name>
<dbReference type="Pfam" id="PF01613">
    <property type="entry name" value="Flavin_Reduct"/>
    <property type="match status" value="1"/>
</dbReference>
<reference evidence="2" key="1">
    <citation type="submission" date="2022-01" db="EMBL/GenBank/DDBJ databases">
        <authorList>
            <person name="Wang Y."/>
        </authorList>
    </citation>
    <scope>NUCLEOTIDE SEQUENCE</scope>
    <source>
        <strain evidence="2">WB101</strain>
    </source>
</reference>
<gene>
    <name evidence="2" type="ORF">L6773_00245</name>
</gene>
<dbReference type="InterPro" id="IPR012349">
    <property type="entry name" value="Split_barrel_FMN-bd"/>
</dbReference>
<dbReference type="Proteomes" id="UP001165366">
    <property type="component" value="Unassembled WGS sequence"/>
</dbReference>
<organism evidence="2 3">
    <name type="scientific">Rhodohalobacter sulfatireducens</name>
    <dbReference type="NCBI Taxonomy" id="2911366"/>
    <lineage>
        <taxon>Bacteria</taxon>
        <taxon>Pseudomonadati</taxon>
        <taxon>Balneolota</taxon>
        <taxon>Balneolia</taxon>
        <taxon>Balneolales</taxon>
        <taxon>Balneolaceae</taxon>
        <taxon>Rhodohalobacter</taxon>
    </lineage>
</organism>
<keyword evidence="3" id="KW-1185">Reference proteome</keyword>
<sequence>MEENKSILTSLNLDFPVWEQIFTVHPLVIVGTVGRDSSQNFAPKHMAFPLGWKNYFGFVCTPKHQTYQNIKETGVFTVTYPKPDQVVITSLTASPRCDDGTKPDLKPIKTFPASEIDGHFIEDGYVFLECKLKKFVDGFGENSLILAEIVAARAWSDVIKNPSHSDNETIYNHPQLAYIAPGRYAVIDETQAFPFPKDFKK</sequence>
<dbReference type="SUPFAM" id="SSF50475">
    <property type="entry name" value="FMN-binding split barrel"/>
    <property type="match status" value="1"/>
</dbReference>
<evidence type="ECO:0000259" key="1">
    <source>
        <dbReference type="Pfam" id="PF01613"/>
    </source>
</evidence>
<evidence type="ECO:0000313" key="2">
    <source>
        <dbReference type="EMBL" id="MCG2586973.1"/>
    </source>
</evidence>
<comment type="caution">
    <text evidence="2">The sequence shown here is derived from an EMBL/GenBank/DDBJ whole genome shotgun (WGS) entry which is preliminary data.</text>
</comment>
<dbReference type="RefSeq" id="WP_237851823.1">
    <property type="nucleotide sequence ID" value="NZ_JAKLWS010000001.1"/>
</dbReference>
<evidence type="ECO:0000313" key="3">
    <source>
        <dbReference type="Proteomes" id="UP001165366"/>
    </source>
</evidence>
<dbReference type="EMBL" id="JAKLWS010000001">
    <property type="protein sequence ID" value="MCG2586973.1"/>
    <property type="molecule type" value="Genomic_DNA"/>
</dbReference>
<reference evidence="2" key="2">
    <citation type="submission" date="2024-05" db="EMBL/GenBank/DDBJ databases">
        <title>Rhodohalobacter halophilus gen. nov., sp. nov., a moderately halophilic member of the family Balneolaceae.</title>
        <authorList>
            <person name="Xia J."/>
        </authorList>
    </citation>
    <scope>NUCLEOTIDE SEQUENCE</scope>
    <source>
        <strain evidence="2">WB101</strain>
    </source>
</reference>
<feature type="domain" description="Flavin reductase like" evidence="1">
    <location>
        <begin position="25"/>
        <end position="159"/>
    </location>
</feature>
<dbReference type="Gene3D" id="2.30.110.10">
    <property type="entry name" value="Electron Transport, Fmn-binding Protein, Chain A"/>
    <property type="match status" value="1"/>
</dbReference>